<feature type="signal peptide" evidence="1">
    <location>
        <begin position="1"/>
        <end position="21"/>
    </location>
</feature>
<dbReference type="AlphaFoldDB" id="Q12T44"/>
<evidence type="ECO:0000256" key="1">
    <source>
        <dbReference type="SAM" id="SignalP"/>
    </source>
</evidence>
<keyword evidence="3" id="KW-1185">Reference proteome</keyword>
<feature type="chain" id="PRO_5004181725" description="DUF3157 domain-containing protein" evidence="1">
    <location>
        <begin position="22"/>
        <end position="174"/>
    </location>
</feature>
<protein>
    <recommendedName>
        <fullName evidence="4">DUF3157 domain-containing protein</fullName>
    </recommendedName>
</protein>
<dbReference type="InterPro" id="IPR021501">
    <property type="entry name" value="DUF3157"/>
</dbReference>
<organism evidence="2 3">
    <name type="scientific">Shewanella denitrificans (strain OS217 / ATCC BAA-1090 / DSM 15013)</name>
    <dbReference type="NCBI Taxonomy" id="318161"/>
    <lineage>
        <taxon>Bacteria</taxon>
        <taxon>Pseudomonadati</taxon>
        <taxon>Pseudomonadota</taxon>
        <taxon>Gammaproteobacteria</taxon>
        <taxon>Alteromonadales</taxon>
        <taxon>Shewanellaceae</taxon>
        <taxon>Shewanella</taxon>
    </lineage>
</organism>
<evidence type="ECO:0000313" key="2">
    <source>
        <dbReference type="EMBL" id="ABE53382.1"/>
    </source>
</evidence>
<proteinExistence type="predicted"/>
<name>Q12T44_SHEDO</name>
<dbReference type="EMBL" id="CP000302">
    <property type="protein sequence ID" value="ABE53382.1"/>
    <property type="molecule type" value="Genomic_DNA"/>
</dbReference>
<dbReference type="OrthoDB" id="5593708at2"/>
<evidence type="ECO:0000313" key="3">
    <source>
        <dbReference type="Proteomes" id="UP000001982"/>
    </source>
</evidence>
<dbReference type="Proteomes" id="UP000001982">
    <property type="component" value="Chromosome"/>
</dbReference>
<evidence type="ECO:0008006" key="4">
    <source>
        <dbReference type="Google" id="ProtNLM"/>
    </source>
</evidence>
<dbReference type="HOGENOM" id="CLU_115421_0_0_6"/>
<dbReference type="KEGG" id="sdn:Sden_0085"/>
<sequence>MTTLLRLGAASLLALAMTAQAADIGKFTLENGAEVLLKDDFTWEYIVVEQASQTLAPIVLAQPELLTTTAKDGIKISLASSTWDGDRLGLTLNLSSSSSDHIVFVEVAAKFFSDSGQVLKTETLEAWKATFRQPETYLRKGEQRQSRTLWVEGIDKSQWQKQLLQLSISELKSR</sequence>
<dbReference type="eggNOG" id="ENOG5032T0Z">
    <property type="taxonomic scope" value="Bacteria"/>
</dbReference>
<dbReference type="Pfam" id="PF11355">
    <property type="entry name" value="DUF3157"/>
    <property type="match status" value="1"/>
</dbReference>
<reference evidence="2 3" key="1">
    <citation type="submission" date="2006-03" db="EMBL/GenBank/DDBJ databases">
        <title>Complete sequence of Shewanella denitrificans OS217.</title>
        <authorList>
            <consortium name="US DOE Joint Genome Institute"/>
            <person name="Copeland A."/>
            <person name="Lucas S."/>
            <person name="Lapidus A."/>
            <person name="Barry K."/>
            <person name="Detter J.C."/>
            <person name="Glavina del Rio T."/>
            <person name="Hammon N."/>
            <person name="Israni S."/>
            <person name="Dalin E."/>
            <person name="Tice H."/>
            <person name="Pitluck S."/>
            <person name="Brettin T."/>
            <person name="Bruce D."/>
            <person name="Han C."/>
            <person name="Tapia R."/>
            <person name="Gilna P."/>
            <person name="Kiss H."/>
            <person name="Schmutz J."/>
            <person name="Larimer F."/>
            <person name="Land M."/>
            <person name="Hauser L."/>
            <person name="Kyrpides N."/>
            <person name="Lykidis A."/>
            <person name="Richardson P."/>
        </authorList>
    </citation>
    <scope>NUCLEOTIDE SEQUENCE [LARGE SCALE GENOMIC DNA]</scope>
    <source>
        <strain evidence="3">OS217 / ATCC BAA-1090 / DSM 15013</strain>
    </source>
</reference>
<dbReference type="RefSeq" id="WP_011494551.1">
    <property type="nucleotide sequence ID" value="NC_007954.1"/>
</dbReference>
<keyword evidence="1" id="KW-0732">Signal</keyword>
<accession>Q12T44</accession>
<gene>
    <name evidence="2" type="ordered locus">Sden_0085</name>
</gene>